<feature type="region of interest" description="Disordered" evidence="1">
    <location>
        <begin position="96"/>
        <end position="124"/>
    </location>
</feature>
<gene>
    <name evidence="2" type="ORF">CPE01_20290</name>
</gene>
<organism evidence="2 3">
    <name type="scientific">Cellulomonas persica</name>
    <dbReference type="NCBI Taxonomy" id="76861"/>
    <lineage>
        <taxon>Bacteria</taxon>
        <taxon>Bacillati</taxon>
        <taxon>Actinomycetota</taxon>
        <taxon>Actinomycetes</taxon>
        <taxon>Micrococcales</taxon>
        <taxon>Cellulomonadaceae</taxon>
        <taxon>Cellulomonas</taxon>
    </lineage>
</organism>
<keyword evidence="3" id="KW-1185">Reference proteome</keyword>
<evidence type="ECO:0000313" key="3">
    <source>
        <dbReference type="Proteomes" id="UP000321386"/>
    </source>
</evidence>
<accession>A0A510UUX2</accession>
<reference evidence="2 3" key="1">
    <citation type="submission" date="2019-07" db="EMBL/GenBank/DDBJ databases">
        <title>Whole genome shotgun sequence of Cellulomonas persica NBRC 101101.</title>
        <authorList>
            <person name="Hosoyama A."/>
            <person name="Uohara A."/>
            <person name="Ohji S."/>
            <person name="Ichikawa N."/>
        </authorList>
    </citation>
    <scope>NUCLEOTIDE SEQUENCE [LARGE SCALE GENOMIC DNA]</scope>
    <source>
        <strain evidence="2 3">NBRC 101101</strain>
    </source>
</reference>
<dbReference type="Proteomes" id="UP000321386">
    <property type="component" value="Unassembled WGS sequence"/>
</dbReference>
<comment type="caution">
    <text evidence="2">The sequence shown here is derived from an EMBL/GenBank/DDBJ whole genome shotgun (WGS) entry which is preliminary data.</text>
</comment>
<evidence type="ECO:0000256" key="1">
    <source>
        <dbReference type="SAM" id="MobiDB-lite"/>
    </source>
</evidence>
<proteinExistence type="predicted"/>
<sequence>MPCDEARVLQTLEMPQGGGPGHASCLRDLTCAEWATDATQEIQDPHRTRRERVSNFGERGELGQRVDRVREGGIDFGGIQARPVTVLTAERVGLTRSRRRVGVRARGDGPGRSGPRSSRRGPRA</sequence>
<name>A0A510UUX2_9CELL</name>
<dbReference type="AlphaFoldDB" id="A0A510UUX2"/>
<dbReference type="EMBL" id="BJUA01000009">
    <property type="protein sequence ID" value="GEK18296.1"/>
    <property type="molecule type" value="Genomic_DNA"/>
</dbReference>
<evidence type="ECO:0000313" key="2">
    <source>
        <dbReference type="EMBL" id="GEK18296.1"/>
    </source>
</evidence>
<protein>
    <submittedName>
        <fullName evidence="2">Uncharacterized protein</fullName>
    </submittedName>
</protein>